<evidence type="ECO:0000313" key="2">
    <source>
        <dbReference type="EMBL" id="VDM70054.1"/>
    </source>
</evidence>
<dbReference type="OrthoDB" id="6499288at2759"/>
<dbReference type="InterPro" id="IPR008974">
    <property type="entry name" value="TRAF-like"/>
</dbReference>
<organism evidence="2 3">
    <name type="scientific">Strongylus vulgaris</name>
    <name type="common">Blood worm</name>
    <dbReference type="NCBI Taxonomy" id="40348"/>
    <lineage>
        <taxon>Eukaryota</taxon>
        <taxon>Metazoa</taxon>
        <taxon>Ecdysozoa</taxon>
        <taxon>Nematoda</taxon>
        <taxon>Chromadorea</taxon>
        <taxon>Rhabditida</taxon>
        <taxon>Rhabditina</taxon>
        <taxon>Rhabditomorpha</taxon>
        <taxon>Strongyloidea</taxon>
        <taxon>Strongylidae</taxon>
        <taxon>Strongylus</taxon>
    </lineage>
</organism>
<dbReference type="Proteomes" id="UP000270094">
    <property type="component" value="Unassembled WGS sequence"/>
</dbReference>
<feature type="domain" description="TRAF1-6 MATH" evidence="1">
    <location>
        <begin position="6"/>
        <end position="100"/>
    </location>
</feature>
<name>A0A3P7IWP5_STRVU</name>
<accession>A0A3P7IWP5</accession>
<proteinExistence type="predicted"/>
<dbReference type="Gene3D" id="2.60.210.10">
    <property type="entry name" value="Apoptosis, Tumor Necrosis Factor Receptor Associated Protein 2, Chain A"/>
    <property type="match status" value="1"/>
</dbReference>
<dbReference type="EMBL" id="UYYB01014540">
    <property type="protein sequence ID" value="VDM70054.1"/>
    <property type="molecule type" value="Genomic_DNA"/>
</dbReference>
<dbReference type="InterPro" id="IPR049342">
    <property type="entry name" value="TRAF1-6_MATH_dom"/>
</dbReference>
<evidence type="ECO:0000313" key="3">
    <source>
        <dbReference type="Proteomes" id="UP000270094"/>
    </source>
</evidence>
<dbReference type="SUPFAM" id="SSF49599">
    <property type="entry name" value="TRAF domain-like"/>
    <property type="match status" value="1"/>
</dbReference>
<dbReference type="Pfam" id="PF21355">
    <property type="entry name" value="TRAF-mep_MATH"/>
    <property type="match status" value="1"/>
</dbReference>
<evidence type="ECO:0000259" key="1">
    <source>
        <dbReference type="Pfam" id="PF21355"/>
    </source>
</evidence>
<reference evidence="2 3" key="1">
    <citation type="submission" date="2018-11" db="EMBL/GenBank/DDBJ databases">
        <authorList>
            <consortium name="Pathogen Informatics"/>
        </authorList>
    </citation>
    <scope>NUCLEOTIDE SEQUENCE [LARGE SCALE GENOMIC DNA]</scope>
</reference>
<protein>
    <recommendedName>
        <fullName evidence="1">TRAF1-6 MATH domain-containing protein</fullName>
    </recommendedName>
</protein>
<sequence>MVAPYGDAEVTRRYISVYTAIVKSDYDAIQYWPFALPITFTLMAADPRKNLEKVFVPNPTPENEAFLGRPKGARNAAFGIQRFCELMELDNYTIRNDLFIGVFVDLSTLQHARRVPSDQLTKVG</sequence>
<dbReference type="AlphaFoldDB" id="A0A3P7IWP5"/>
<keyword evidence="3" id="KW-1185">Reference proteome</keyword>
<gene>
    <name evidence="2" type="ORF">SVUK_LOCUS5052</name>
</gene>